<dbReference type="GO" id="GO:0005739">
    <property type="term" value="C:mitochondrion"/>
    <property type="evidence" value="ECO:0007669"/>
    <property type="project" value="TreeGrafter"/>
</dbReference>
<accession>A0AAD8BG86</accession>
<dbReference type="InterPro" id="IPR048300">
    <property type="entry name" value="TACO1_YebC-like_2nd/3rd_dom"/>
</dbReference>
<dbReference type="InterPro" id="IPR049083">
    <property type="entry name" value="TACO1_YebC_N"/>
</dbReference>
<gene>
    <name evidence="4" type="ORF">Bpfe_016490</name>
</gene>
<dbReference type="InterPro" id="IPR002876">
    <property type="entry name" value="Transcrip_reg_TACO1-like"/>
</dbReference>
<protein>
    <submittedName>
        <fullName evidence="4">Transcriptional regulatory protein</fullName>
    </submittedName>
</protein>
<evidence type="ECO:0000313" key="4">
    <source>
        <dbReference type="EMBL" id="KAK0053999.1"/>
    </source>
</evidence>
<proteinExistence type="inferred from homology"/>
<dbReference type="InterPro" id="IPR029072">
    <property type="entry name" value="YebC-like"/>
</dbReference>
<dbReference type="Pfam" id="PF01709">
    <property type="entry name" value="Transcrip_reg"/>
    <property type="match status" value="1"/>
</dbReference>
<evidence type="ECO:0000313" key="5">
    <source>
        <dbReference type="Proteomes" id="UP001233172"/>
    </source>
</evidence>
<dbReference type="EMBL" id="JASAOG010000081">
    <property type="protein sequence ID" value="KAK0053999.1"/>
    <property type="molecule type" value="Genomic_DNA"/>
</dbReference>
<dbReference type="SUPFAM" id="SSF75625">
    <property type="entry name" value="YebC-like"/>
    <property type="match status" value="1"/>
</dbReference>
<reference evidence="4" key="1">
    <citation type="journal article" date="2023" name="PLoS Negl. Trop. Dis.">
        <title>A genome sequence for Biomphalaria pfeifferi, the major vector snail for the human-infecting parasite Schistosoma mansoni.</title>
        <authorList>
            <person name="Bu L."/>
            <person name="Lu L."/>
            <person name="Laidemitt M.R."/>
            <person name="Zhang S.M."/>
            <person name="Mutuku M."/>
            <person name="Mkoji G."/>
            <person name="Steinauer M."/>
            <person name="Loker E.S."/>
        </authorList>
    </citation>
    <scope>NUCLEOTIDE SEQUENCE</scope>
    <source>
        <strain evidence="4">KasaAsao</strain>
    </source>
</reference>
<evidence type="ECO:0000259" key="2">
    <source>
        <dbReference type="Pfam" id="PF01709"/>
    </source>
</evidence>
<dbReference type="InterPro" id="IPR017856">
    <property type="entry name" value="Integrase-like_N"/>
</dbReference>
<dbReference type="Proteomes" id="UP001233172">
    <property type="component" value="Unassembled WGS sequence"/>
</dbReference>
<keyword evidence="5" id="KW-1185">Reference proteome</keyword>
<sequence>MASSRYLGRVPKADTFVRSIMFHHQVLPVSIAKMCLQHSFSQVSRTSLFNQIIPRNSVRFLHLSSCLAAGHSKWHNIKHIKAANDRIKGQKSSFLAKKLQILFMKNSEKDPKLNSELANLIKWARSNNIPNDVIDNTIDRQIKLRDPKNLVVFEGRGFSNTGIVIECFSLKPHHTKGILQSIVRKCGFNLNSSASDLFNYKGVIEVPLSEEEIKSIPSDINLFPLDKYVDLAIEAEAEEVTLQVDEEGPYLRFLCAPFDLDKVSKNVQNLGLNIVSSERSYLPKVSVPVSQEFLDSLDKLIEKLDLNPDVVNYYFNVELEKLTGQQ</sequence>
<name>A0AAD8BG86_BIOPF</name>
<evidence type="ECO:0000256" key="1">
    <source>
        <dbReference type="ARBA" id="ARBA00008724"/>
    </source>
</evidence>
<evidence type="ECO:0000259" key="3">
    <source>
        <dbReference type="Pfam" id="PF20772"/>
    </source>
</evidence>
<dbReference type="PANTHER" id="PTHR12532:SF0">
    <property type="entry name" value="TRANSLATIONAL ACTIVATOR OF CYTOCHROME C OXIDASE 1"/>
    <property type="match status" value="1"/>
</dbReference>
<dbReference type="AlphaFoldDB" id="A0AAD8BG86"/>
<comment type="caution">
    <text evidence="4">The sequence shown here is derived from an EMBL/GenBank/DDBJ whole genome shotgun (WGS) entry which is preliminary data.</text>
</comment>
<dbReference type="InterPro" id="IPR026564">
    <property type="entry name" value="Transcrip_reg_TACO1-like_dom3"/>
</dbReference>
<dbReference type="Gene3D" id="3.30.70.980">
    <property type="match status" value="2"/>
</dbReference>
<dbReference type="Gene3D" id="1.10.10.200">
    <property type="match status" value="1"/>
</dbReference>
<reference evidence="4" key="2">
    <citation type="submission" date="2023-04" db="EMBL/GenBank/DDBJ databases">
        <authorList>
            <person name="Bu L."/>
            <person name="Lu L."/>
            <person name="Laidemitt M.R."/>
            <person name="Zhang S.M."/>
            <person name="Mutuku M."/>
            <person name="Mkoji G."/>
            <person name="Steinauer M."/>
            <person name="Loker E.S."/>
        </authorList>
    </citation>
    <scope>NUCLEOTIDE SEQUENCE</scope>
    <source>
        <strain evidence="4">KasaAsao</strain>
        <tissue evidence="4">Whole Snail</tissue>
    </source>
</reference>
<comment type="similarity">
    <text evidence="1">Belongs to the TACO1 family.</text>
</comment>
<dbReference type="PANTHER" id="PTHR12532">
    <property type="entry name" value="TRANSLATIONAL ACTIVATOR OF CYTOCHROME C OXIDASE 1"/>
    <property type="match status" value="1"/>
</dbReference>
<organism evidence="4 5">
    <name type="scientific">Biomphalaria pfeifferi</name>
    <name type="common">Bloodfluke planorb</name>
    <name type="synonym">Freshwater snail</name>
    <dbReference type="NCBI Taxonomy" id="112525"/>
    <lineage>
        <taxon>Eukaryota</taxon>
        <taxon>Metazoa</taxon>
        <taxon>Spiralia</taxon>
        <taxon>Lophotrochozoa</taxon>
        <taxon>Mollusca</taxon>
        <taxon>Gastropoda</taxon>
        <taxon>Heterobranchia</taxon>
        <taxon>Euthyneura</taxon>
        <taxon>Panpulmonata</taxon>
        <taxon>Hygrophila</taxon>
        <taxon>Lymnaeoidea</taxon>
        <taxon>Planorbidae</taxon>
        <taxon>Biomphalaria</taxon>
    </lineage>
</organism>
<feature type="domain" description="TACO1/YebC-like second and third" evidence="2">
    <location>
        <begin position="151"/>
        <end position="317"/>
    </location>
</feature>
<dbReference type="Pfam" id="PF20772">
    <property type="entry name" value="TACO1_YebC_N"/>
    <property type="match status" value="1"/>
</dbReference>
<feature type="domain" description="TACO1/YebC-like N-terminal" evidence="3">
    <location>
        <begin position="72"/>
        <end position="140"/>
    </location>
</feature>